<dbReference type="PANTHER" id="PTHR47990">
    <property type="entry name" value="2-OXOGLUTARATE (2OG) AND FE(II)-DEPENDENT OXYGENASE SUPERFAMILY PROTEIN-RELATED"/>
    <property type="match status" value="1"/>
</dbReference>
<proteinExistence type="predicted"/>
<dbReference type="InterPro" id="IPR027443">
    <property type="entry name" value="IPNS-like_sf"/>
</dbReference>
<evidence type="ECO:0000313" key="3">
    <source>
        <dbReference type="EMBL" id="KAK1923382.1"/>
    </source>
</evidence>
<feature type="domain" description="Non-haem dioxygenase N-terminal" evidence="2">
    <location>
        <begin position="28"/>
        <end position="123"/>
    </location>
</feature>
<keyword evidence="4" id="KW-1185">Reference proteome</keyword>
<protein>
    <recommendedName>
        <fullName evidence="5">Fe2OG dioxygenase domain-containing protein</fullName>
    </recommendedName>
</protein>
<evidence type="ECO:0000259" key="2">
    <source>
        <dbReference type="Pfam" id="PF14226"/>
    </source>
</evidence>
<dbReference type="InterPro" id="IPR050231">
    <property type="entry name" value="Iron_ascorbate_oxido_reductase"/>
</dbReference>
<dbReference type="FunFam" id="2.60.120.330:FF:000040">
    <property type="entry name" value="Chromosome 21, whole genome shotgun sequence"/>
    <property type="match status" value="1"/>
</dbReference>
<dbReference type="AlphaFoldDB" id="A0AAD9FQJ6"/>
<name>A0AAD9FQJ6_PAPLA</name>
<evidence type="ECO:0000259" key="1">
    <source>
        <dbReference type="Pfam" id="PF03171"/>
    </source>
</evidence>
<dbReference type="Gene3D" id="2.60.120.330">
    <property type="entry name" value="B-lactam Antibiotic, Isopenicillin N Synthase, Chain"/>
    <property type="match status" value="1"/>
</dbReference>
<dbReference type="Proteomes" id="UP001182556">
    <property type="component" value="Unassembled WGS sequence"/>
</dbReference>
<evidence type="ECO:0000313" key="4">
    <source>
        <dbReference type="Proteomes" id="UP001182556"/>
    </source>
</evidence>
<reference evidence="3" key="1">
    <citation type="submission" date="2023-02" db="EMBL/GenBank/DDBJ databases">
        <title>Identification and recombinant expression of a fungal hydrolase from Papiliotrema laurentii that hydrolyzes apple cutin and clears colloidal polyester polyurethane.</title>
        <authorList>
            <consortium name="DOE Joint Genome Institute"/>
            <person name="Roman V.A."/>
            <person name="Bojanowski C."/>
            <person name="Crable B.R."/>
            <person name="Wagner D.N."/>
            <person name="Hung C.S."/>
            <person name="Nadeau L.J."/>
            <person name="Schratz L."/>
            <person name="Haridas S."/>
            <person name="Pangilinan J."/>
            <person name="Lipzen A."/>
            <person name="Na H."/>
            <person name="Yan M."/>
            <person name="Ng V."/>
            <person name="Grigoriev I.V."/>
            <person name="Spatafora J.W."/>
            <person name="Barlow D."/>
            <person name="Biffinger J."/>
            <person name="Kelley-Loughnane N."/>
            <person name="Varaljay V.A."/>
            <person name="Crookes-Goodson W.J."/>
        </authorList>
    </citation>
    <scope>NUCLEOTIDE SEQUENCE</scope>
    <source>
        <strain evidence="3">5307AH</strain>
    </source>
</reference>
<evidence type="ECO:0008006" key="5">
    <source>
        <dbReference type="Google" id="ProtNLM"/>
    </source>
</evidence>
<organism evidence="3 4">
    <name type="scientific">Papiliotrema laurentii</name>
    <name type="common">Cryptococcus laurentii</name>
    <dbReference type="NCBI Taxonomy" id="5418"/>
    <lineage>
        <taxon>Eukaryota</taxon>
        <taxon>Fungi</taxon>
        <taxon>Dikarya</taxon>
        <taxon>Basidiomycota</taxon>
        <taxon>Agaricomycotina</taxon>
        <taxon>Tremellomycetes</taxon>
        <taxon>Tremellales</taxon>
        <taxon>Rhynchogastremaceae</taxon>
        <taxon>Papiliotrema</taxon>
    </lineage>
</organism>
<dbReference type="Pfam" id="PF14226">
    <property type="entry name" value="DIOX_N"/>
    <property type="match status" value="1"/>
</dbReference>
<dbReference type="PRINTS" id="PR00682">
    <property type="entry name" value="IPNSYNTHASE"/>
</dbReference>
<comment type="caution">
    <text evidence="3">The sequence shown here is derived from an EMBL/GenBank/DDBJ whole genome shotgun (WGS) entry which is preliminary data.</text>
</comment>
<dbReference type="InterPro" id="IPR044861">
    <property type="entry name" value="IPNS-like_FE2OG_OXY"/>
</dbReference>
<feature type="domain" description="Isopenicillin N synthase-like Fe(2+) 2OG dioxygenase" evidence="1">
    <location>
        <begin position="195"/>
        <end position="279"/>
    </location>
</feature>
<sequence>MAIQYPIPKWDRPQPTQCKLNYAELTNIDLAKFDTEAGKLELVETIRHALTDVGFWIVTNTGFTEEETEHQFAIGQAFYKLPLEERKSNECDFANGGYFGYRAAWERTINGTDVKDNMELVNLPKYIKEYDDTPRHAIFKEHERVIADFHRRCWYDVARKLFVLFALVLELPENYFVERHDYELPSQDHLRYMMYHPRSKEEDAKCNNLWSWAHTDYGSLTLLFSQTVSGLQVKMPSGEYRDIKPQKGSIVVNVADTLSFMTKGYLKSTIHRVTRPPPDQDHIHRVGVIYGCRPVDNCPVVVAPSPVLERLGLITDADRQVDLNQVATAADYVASRVKAVHASQTYGTAPGTKFAYKNLEVLENYADVKEGGAATSI</sequence>
<dbReference type="InterPro" id="IPR026992">
    <property type="entry name" value="DIOX_N"/>
</dbReference>
<dbReference type="SUPFAM" id="SSF51197">
    <property type="entry name" value="Clavaminate synthase-like"/>
    <property type="match status" value="1"/>
</dbReference>
<accession>A0AAD9FQJ6</accession>
<gene>
    <name evidence="3" type="ORF">DB88DRAFT_510941</name>
</gene>
<dbReference type="Pfam" id="PF03171">
    <property type="entry name" value="2OG-FeII_Oxy"/>
    <property type="match status" value="1"/>
</dbReference>
<dbReference type="EMBL" id="JAODAN010000006">
    <property type="protein sequence ID" value="KAK1923382.1"/>
    <property type="molecule type" value="Genomic_DNA"/>
</dbReference>